<dbReference type="RefSeq" id="XP_033658617.1">
    <property type="nucleotide sequence ID" value="XM_033797378.1"/>
</dbReference>
<dbReference type="Pfam" id="PF20684">
    <property type="entry name" value="Fung_rhodopsin"/>
    <property type="match status" value="1"/>
</dbReference>
<keyword evidence="2 6" id="KW-0812">Transmembrane</keyword>
<sequence length="341" mass="38337">MADSNGPKLVISLWVMTSVSFLFMNLRFFCKGVYTRQLRVDDAVLLLSWFLTLIYTALITVSAKYGMGKRHDDLDMSTFVLMYKFLFLGEFFTLLAIPASKTSFAITLLRIATKKWQKAFIWFVIVTLNIVYWVCAILLLVQCQPIAKNWDKDMPGSCWNSSYQDNYSIFAGAYSALLDFVLATFPCVIIWNLQMNKKEKIGVTVAMSLGCLAGITASVKTSYLPGVGNFKDLTYDLADLLIWSMAEVAVTIMAASIPFFRVLLRYVTSSYVRSKPQPHSYRLESYGGGRRSVKEIVTLGGQDDDLSERSILRDPQNGALGGHGAIVKSSEIRVEFNQRRA</sequence>
<comment type="subcellular location">
    <subcellularLocation>
        <location evidence="1">Membrane</location>
        <topology evidence="1">Multi-pass membrane protein</topology>
    </subcellularLocation>
</comment>
<dbReference type="GeneID" id="54550553"/>
<evidence type="ECO:0000256" key="6">
    <source>
        <dbReference type="SAM" id="Phobius"/>
    </source>
</evidence>
<feature type="transmembrane region" description="Helical" evidence="6">
    <location>
        <begin position="167"/>
        <end position="189"/>
    </location>
</feature>
<evidence type="ECO:0000256" key="1">
    <source>
        <dbReference type="ARBA" id="ARBA00004141"/>
    </source>
</evidence>
<dbReference type="GO" id="GO:0016020">
    <property type="term" value="C:membrane"/>
    <property type="evidence" value="ECO:0007669"/>
    <property type="project" value="UniProtKB-SubCell"/>
</dbReference>
<evidence type="ECO:0000256" key="5">
    <source>
        <dbReference type="ARBA" id="ARBA00038359"/>
    </source>
</evidence>
<dbReference type="OrthoDB" id="3934549at2759"/>
<dbReference type="Proteomes" id="UP000800097">
    <property type="component" value="Unassembled WGS sequence"/>
</dbReference>
<dbReference type="AlphaFoldDB" id="A0A6A6JWU3"/>
<keyword evidence="3 6" id="KW-1133">Transmembrane helix</keyword>
<feature type="transmembrane region" description="Helical" evidence="6">
    <location>
        <begin position="12"/>
        <end position="30"/>
    </location>
</feature>
<feature type="transmembrane region" description="Helical" evidence="6">
    <location>
        <begin position="81"/>
        <end position="99"/>
    </location>
</feature>
<evidence type="ECO:0000259" key="7">
    <source>
        <dbReference type="Pfam" id="PF20684"/>
    </source>
</evidence>
<keyword evidence="9" id="KW-1185">Reference proteome</keyword>
<protein>
    <recommendedName>
        <fullName evidence="7">Rhodopsin domain-containing protein</fullName>
    </recommendedName>
</protein>
<evidence type="ECO:0000256" key="2">
    <source>
        <dbReference type="ARBA" id="ARBA00022692"/>
    </source>
</evidence>
<feature type="domain" description="Rhodopsin" evidence="7">
    <location>
        <begin position="26"/>
        <end position="265"/>
    </location>
</feature>
<feature type="transmembrane region" description="Helical" evidence="6">
    <location>
        <begin position="120"/>
        <end position="147"/>
    </location>
</feature>
<dbReference type="EMBL" id="ML986484">
    <property type="protein sequence ID" value="KAF2281080.1"/>
    <property type="molecule type" value="Genomic_DNA"/>
</dbReference>
<dbReference type="PANTHER" id="PTHR33048">
    <property type="entry name" value="PTH11-LIKE INTEGRAL MEMBRANE PROTEIN (AFU_ORTHOLOGUE AFUA_5G11245)"/>
    <property type="match status" value="1"/>
</dbReference>
<reference evidence="8" key="1">
    <citation type="journal article" date="2020" name="Stud. Mycol.">
        <title>101 Dothideomycetes genomes: a test case for predicting lifestyles and emergence of pathogens.</title>
        <authorList>
            <person name="Haridas S."/>
            <person name="Albert R."/>
            <person name="Binder M."/>
            <person name="Bloem J."/>
            <person name="Labutti K."/>
            <person name="Salamov A."/>
            <person name="Andreopoulos B."/>
            <person name="Baker S."/>
            <person name="Barry K."/>
            <person name="Bills G."/>
            <person name="Bluhm B."/>
            <person name="Cannon C."/>
            <person name="Castanera R."/>
            <person name="Culley D."/>
            <person name="Daum C."/>
            <person name="Ezra D."/>
            <person name="Gonzalez J."/>
            <person name="Henrissat B."/>
            <person name="Kuo A."/>
            <person name="Liang C."/>
            <person name="Lipzen A."/>
            <person name="Lutzoni F."/>
            <person name="Magnuson J."/>
            <person name="Mondo S."/>
            <person name="Nolan M."/>
            <person name="Ohm R."/>
            <person name="Pangilinan J."/>
            <person name="Park H.-J."/>
            <person name="Ramirez L."/>
            <person name="Alfaro M."/>
            <person name="Sun H."/>
            <person name="Tritt A."/>
            <person name="Yoshinaga Y."/>
            <person name="Zwiers L.-H."/>
            <person name="Turgeon B."/>
            <person name="Goodwin S."/>
            <person name="Spatafora J."/>
            <person name="Crous P."/>
            <person name="Grigoriev I."/>
        </authorList>
    </citation>
    <scope>NUCLEOTIDE SEQUENCE</scope>
    <source>
        <strain evidence="8">CBS 379.55</strain>
    </source>
</reference>
<feature type="transmembrane region" description="Helical" evidence="6">
    <location>
        <begin position="42"/>
        <end position="61"/>
    </location>
</feature>
<accession>A0A6A6JWU3</accession>
<feature type="transmembrane region" description="Helical" evidence="6">
    <location>
        <begin position="201"/>
        <end position="220"/>
    </location>
</feature>
<organism evidence="8 9">
    <name type="scientific">Westerdykella ornata</name>
    <dbReference type="NCBI Taxonomy" id="318751"/>
    <lineage>
        <taxon>Eukaryota</taxon>
        <taxon>Fungi</taxon>
        <taxon>Dikarya</taxon>
        <taxon>Ascomycota</taxon>
        <taxon>Pezizomycotina</taxon>
        <taxon>Dothideomycetes</taxon>
        <taxon>Pleosporomycetidae</taxon>
        <taxon>Pleosporales</taxon>
        <taxon>Sporormiaceae</taxon>
        <taxon>Westerdykella</taxon>
    </lineage>
</organism>
<evidence type="ECO:0000313" key="8">
    <source>
        <dbReference type="EMBL" id="KAF2281080.1"/>
    </source>
</evidence>
<evidence type="ECO:0000256" key="4">
    <source>
        <dbReference type="ARBA" id="ARBA00023136"/>
    </source>
</evidence>
<dbReference type="InterPro" id="IPR052337">
    <property type="entry name" value="SAT4-like"/>
</dbReference>
<gene>
    <name evidence="8" type="ORF">EI97DRAFT_429157</name>
</gene>
<keyword evidence="4 6" id="KW-0472">Membrane</keyword>
<feature type="transmembrane region" description="Helical" evidence="6">
    <location>
        <begin position="240"/>
        <end position="264"/>
    </location>
</feature>
<comment type="similarity">
    <text evidence="5">Belongs to the SAT4 family.</text>
</comment>
<dbReference type="InterPro" id="IPR049326">
    <property type="entry name" value="Rhodopsin_dom_fungi"/>
</dbReference>
<evidence type="ECO:0000256" key="3">
    <source>
        <dbReference type="ARBA" id="ARBA00022989"/>
    </source>
</evidence>
<dbReference type="PANTHER" id="PTHR33048:SF42">
    <property type="entry name" value="INTEGRAL MEMBRANE PROTEIN"/>
    <property type="match status" value="1"/>
</dbReference>
<name>A0A6A6JWU3_WESOR</name>
<proteinExistence type="inferred from homology"/>
<evidence type="ECO:0000313" key="9">
    <source>
        <dbReference type="Proteomes" id="UP000800097"/>
    </source>
</evidence>